<evidence type="ECO:0000256" key="6">
    <source>
        <dbReference type="ARBA" id="ARBA00023004"/>
    </source>
</evidence>
<dbReference type="OrthoDB" id="1844152at2759"/>
<dbReference type="SUPFAM" id="SSF48264">
    <property type="entry name" value="Cytochrome P450"/>
    <property type="match status" value="1"/>
</dbReference>
<dbReference type="Pfam" id="PF00067">
    <property type="entry name" value="p450"/>
    <property type="match status" value="1"/>
</dbReference>
<proteinExistence type="inferred from homology"/>
<dbReference type="PANTHER" id="PTHR46206">
    <property type="entry name" value="CYTOCHROME P450"/>
    <property type="match status" value="1"/>
</dbReference>
<name>A0A9P9AN73_9HYPO</name>
<gene>
    <name evidence="10" type="ORF">B0T10DRAFT_551673</name>
</gene>
<evidence type="ECO:0000256" key="2">
    <source>
        <dbReference type="ARBA" id="ARBA00010617"/>
    </source>
</evidence>
<dbReference type="AlphaFoldDB" id="A0A9P9AN73"/>
<dbReference type="GO" id="GO:0005506">
    <property type="term" value="F:iron ion binding"/>
    <property type="evidence" value="ECO:0007669"/>
    <property type="project" value="InterPro"/>
</dbReference>
<feature type="binding site" description="axial binding residue" evidence="8">
    <location>
        <position position="495"/>
    </location>
    <ligand>
        <name>heme</name>
        <dbReference type="ChEBI" id="CHEBI:30413"/>
    </ligand>
    <ligandPart>
        <name>Fe</name>
        <dbReference type="ChEBI" id="CHEBI:18248"/>
    </ligandPart>
</feature>
<reference evidence="10 11" key="1">
    <citation type="journal article" date="2021" name="Nat. Commun.">
        <title>Genetic determinants of endophytism in the Arabidopsis root mycobiome.</title>
        <authorList>
            <person name="Mesny F."/>
            <person name="Miyauchi S."/>
            <person name="Thiergart T."/>
            <person name="Pickel B."/>
            <person name="Atanasova L."/>
            <person name="Karlsson M."/>
            <person name="Huettel B."/>
            <person name="Barry K.W."/>
            <person name="Haridas S."/>
            <person name="Chen C."/>
            <person name="Bauer D."/>
            <person name="Andreopoulos W."/>
            <person name="Pangilinan J."/>
            <person name="LaButti K."/>
            <person name="Riley R."/>
            <person name="Lipzen A."/>
            <person name="Clum A."/>
            <person name="Drula E."/>
            <person name="Henrissat B."/>
            <person name="Kohler A."/>
            <person name="Grigoriev I.V."/>
            <person name="Martin F.M."/>
            <person name="Hacquard S."/>
        </authorList>
    </citation>
    <scope>NUCLEOTIDE SEQUENCE [LARGE SCALE GENOMIC DNA]</scope>
    <source>
        <strain evidence="10 11">MPI-CAGE-CH-0241</strain>
    </source>
</reference>
<evidence type="ECO:0000256" key="8">
    <source>
        <dbReference type="PIRSR" id="PIRSR602403-1"/>
    </source>
</evidence>
<dbReference type="GO" id="GO:0004497">
    <property type="term" value="F:monooxygenase activity"/>
    <property type="evidence" value="ECO:0007669"/>
    <property type="project" value="UniProtKB-KW"/>
</dbReference>
<dbReference type="InterPro" id="IPR001128">
    <property type="entry name" value="Cyt_P450"/>
</dbReference>
<dbReference type="GO" id="GO:0020037">
    <property type="term" value="F:heme binding"/>
    <property type="evidence" value="ECO:0007669"/>
    <property type="project" value="InterPro"/>
</dbReference>
<keyword evidence="11" id="KW-1185">Reference proteome</keyword>
<evidence type="ECO:0000256" key="3">
    <source>
        <dbReference type="ARBA" id="ARBA00022617"/>
    </source>
</evidence>
<dbReference type="PRINTS" id="PR00465">
    <property type="entry name" value="EP450IV"/>
</dbReference>
<dbReference type="PANTHER" id="PTHR46206:SF1">
    <property type="entry name" value="P450, PUTATIVE (EUROFUNG)-RELATED"/>
    <property type="match status" value="1"/>
</dbReference>
<evidence type="ECO:0000256" key="7">
    <source>
        <dbReference type="ARBA" id="ARBA00023033"/>
    </source>
</evidence>
<evidence type="ECO:0000256" key="5">
    <source>
        <dbReference type="ARBA" id="ARBA00023002"/>
    </source>
</evidence>
<comment type="similarity">
    <text evidence="2 9">Belongs to the cytochrome P450 family.</text>
</comment>
<dbReference type="PROSITE" id="PS00086">
    <property type="entry name" value="CYTOCHROME_P450"/>
    <property type="match status" value="1"/>
</dbReference>
<dbReference type="Gene3D" id="1.10.630.10">
    <property type="entry name" value="Cytochrome P450"/>
    <property type="match status" value="1"/>
</dbReference>
<dbReference type="GO" id="GO:0016705">
    <property type="term" value="F:oxidoreductase activity, acting on paired donors, with incorporation or reduction of molecular oxygen"/>
    <property type="evidence" value="ECO:0007669"/>
    <property type="project" value="InterPro"/>
</dbReference>
<evidence type="ECO:0000256" key="4">
    <source>
        <dbReference type="ARBA" id="ARBA00022723"/>
    </source>
</evidence>
<comment type="caution">
    <text evidence="10">The sequence shown here is derived from an EMBL/GenBank/DDBJ whole genome shotgun (WGS) entry which is preliminary data.</text>
</comment>
<evidence type="ECO:0000256" key="9">
    <source>
        <dbReference type="RuleBase" id="RU000461"/>
    </source>
</evidence>
<comment type="cofactor">
    <cofactor evidence="1 8">
        <name>heme</name>
        <dbReference type="ChEBI" id="CHEBI:30413"/>
    </cofactor>
</comment>
<dbReference type="InterPro" id="IPR002403">
    <property type="entry name" value="Cyt_P450_E_grp-IV"/>
</dbReference>
<dbReference type="CDD" id="cd11041">
    <property type="entry name" value="CYP503A1-like"/>
    <property type="match status" value="1"/>
</dbReference>
<accession>A0A9P9AN73</accession>
<evidence type="ECO:0000313" key="11">
    <source>
        <dbReference type="Proteomes" id="UP000777438"/>
    </source>
</evidence>
<dbReference type="InterPro" id="IPR017972">
    <property type="entry name" value="Cyt_P450_CS"/>
</dbReference>
<keyword evidence="6 8" id="KW-0408">Iron</keyword>
<protein>
    <submittedName>
        <fullName evidence="10">Cytochrome P450</fullName>
    </submittedName>
</protein>
<evidence type="ECO:0000256" key="1">
    <source>
        <dbReference type="ARBA" id="ARBA00001971"/>
    </source>
</evidence>
<keyword evidence="5 9" id="KW-0560">Oxidoreductase</keyword>
<keyword evidence="4 8" id="KW-0479">Metal-binding</keyword>
<keyword evidence="7 9" id="KW-0503">Monooxygenase</keyword>
<evidence type="ECO:0000313" key="10">
    <source>
        <dbReference type="EMBL" id="KAH6880464.1"/>
    </source>
</evidence>
<keyword evidence="3 8" id="KW-0349">Heme</keyword>
<dbReference type="InterPro" id="IPR036396">
    <property type="entry name" value="Cyt_P450_sf"/>
</dbReference>
<organism evidence="10 11">
    <name type="scientific">Thelonectria olida</name>
    <dbReference type="NCBI Taxonomy" id="1576542"/>
    <lineage>
        <taxon>Eukaryota</taxon>
        <taxon>Fungi</taxon>
        <taxon>Dikarya</taxon>
        <taxon>Ascomycota</taxon>
        <taxon>Pezizomycotina</taxon>
        <taxon>Sordariomycetes</taxon>
        <taxon>Hypocreomycetidae</taxon>
        <taxon>Hypocreales</taxon>
        <taxon>Nectriaceae</taxon>
        <taxon>Thelonectria</taxon>
    </lineage>
</organism>
<dbReference type="Proteomes" id="UP000777438">
    <property type="component" value="Unassembled WGS sequence"/>
</dbReference>
<sequence>MPASSPSLLSLLLTSISLPRIILCGSLFLLVSFLFDVLSQPRPPKEIPRMGHPGRGAWTTLRNSFSFFTQHRTWLQDGYNKFGKQNIAFVAPSAISRPDDVILPRSQISWMMDQPDDVLSADRAHSHILHSPYNFLGRDLDRDGFSSRAVHKYLARHLPALIPHIEDEVARAVEDALGNDTESWTSVNLWDLWLSIVPRVTNRLLVGDPICRNQDFLKNMVAFVDDVVRNSFLLNMFPLVLHPIVGRLVALPNWIHWRRANGHLKGMIKQRLHDMTQKQLNNPEYKDWTPPEDVITWDIRLAFAERNSFELDPDVISKRILPIEFAAIHTTALTGQSWMLDLLSTPPEDAVLDTLRRELTAHKPTAGTWTKAALLSLTRVDSSIRESQRLSNFSSTLVERQVLPREGLRNPTFGWTIPRGSFVTVNLEGTHHDDDLYPGARGYDPWRYSRVREAWEGKTDEEKRGNVAEGLRVKGLGMVTTSDGHFAFGHGRHACPGRFFVAHELKLIMAAILLNYDLKMIDRRPQPQWFGQTIIPPLDACVEMKRRKGIV</sequence>
<dbReference type="EMBL" id="JAGPYM010000026">
    <property type="protein sequence ID" value="KAH6880464.1"/>
    <property type="molecule type" value="Genomic_DNA"/>
</dbReference>